<accession>A0A443S2C6</accession>
<dbReference type="PANTHER" id="PTHR11590:SF40">
    <property type="entry name" value="HEMOCYTE PROTEIN-GLUTAMINE GAMMA-GLUTAMYLTRANSFERASE-LIKE PROTEIN"/>
    <property type="match status" value="1"/>
</dbReference>
<keyword evidence="2" id="KW-1185">Reference proteome</keyword>
<dbReference type="InterPro" id="IPR036238">
    <property type="entry name" value="Transglutaminase_C_sf"/>
</dbReference>
<dbReference type="PANTHER" id="PTHR11590">
    <property type="entry name" value="PROTEIN-GLUTAMINE GAMMA-GLUTAMYLTRANSFERASE"/>
    <property type="match status" value="1"/>
</dbReference>
<sequence length="194" mass="22046">MLKFTLKGLQTKKIEFTIETKDYIPKLADQRTIIIDASAIIGNDIYQDVERFTLQSPKLEIKAPSTVKRNSVFNVNVSFRNPLKQTLKNPSLIVEGKGFSRKIFNFSDVSALAMKKTTLKLSTSGIVSETFVIKLYTEAFKESVGFAKVKVSGKQQYRFRKYTRKSMKPRGSVATRSSKNVTIDMFECCETIIF</sequence>
<dbReference type="Proteomes" id="UP000288716">
    <property type="component" value="Unassembled WGS sequence"/>
</dbReference>
<organism evidence="1 2">
    <name type="scientific">Leptotrombidium deliense</name>
    <dbReference type="NCBI Taxonomy" id="299467"/>
    <lineage>
        <taxon>Eukaryota</taxon>
        <taxon>Metazoa</taxon>
        <taxon>Ecdysozoa</taxon>
        <taxon>Arthropoda</taxon>
        <taxon>Chelicerata</taxon>
        <taxon>Arachnida</taxon>
        <taxon>Acari</taxon>
        <taxon>Acariformes</taxon>
        <taxon>Trombidiformes</taxon>
        <taxon>Prostigmata</taxon>
        <taxon>Anystina</taxon>
        <taxon>Parasitengona</taxon>
        <taxon>Trombiculoidea</taxon>
        <taxon>Trombiculidae</taxon>
        <taxon>Leptotrombidium</taxon>
    </lineage>
</organism>
<proteinExistence type="predicted"/>
<gene>
    <name evidence="1" type="ORF">B4U80_11796</name>
</gene>
<dbReference type="InterPro" id="IPR050779">
    <property type="entry name" value="Transglutaminase"/>
</dbReference>
<dbReference type="VEuPathDB" id="VectorBase:LDEU010358"/>
<dbReference type="SUPFAM" id="SSF49309">
    <property type="entry name" value="Transglutaminase, two C-terminal domains"/>
    <property type="match status" value="1"/>
</dbReference>
<dbReference type="EMBL" id="NCKV01011241">
    <property type="protein sequence ID" value="RWS21682.1"/>
    <property type="molecule type" value="Genomic_DNA"/>
</dbReference>
<protein>
    <submittedName>
        <fullName evidence="1">Uncharacterized protein</fullName>
    </submittedName>
</protein>
<evidence type="ECO:0000313" key="2">
    <source>
        <dbReference type="Proteomes" id="UP000288716"/>
    </source>
</evidence>
<evidence type="ECO:0000313" key="1">
    <source>
        <dbReference type="EMBL" id="RWS21682.1"/>
    </source>
</evidence>
<dbReference type="OrthoDB" id="437511at2759"/>
<dbReference type="GO" id="GO:0003810">
    <property type="term" value="F:protein-glutamine gamma-glutamyltransferase activity"/>
    <property type="evidence" value="ECO:0007669"/>
    <property type="project" value="InterPro"/>
</dbReference>
<dbReference type="AlphaFoldDB" id="A0A443S2C6"/>
<name>A0A443S2C6_9ACAR</name>
<reference evidence="1 2" key="1">
    <citation type="journal article" date="2018" name="Gigascience">
        <title>Genomes of trombidid mites reveal novel predicted allergens and laterally-transferred genes associated with secondary metabolism.</title>
        <authorList>
            <person name="Dong X."/>
            <person name="Chaisiri K."/>
            <person name="Xia D."/>
            <person name="Armstrong S.D."/>
            <person name="Fang Y."/>
            <person name="Donnelly M.J."/>
            <person name="Kadowaki T."/>
            <person name="McGarry J.W."/>
            <person name="Darby A.C."/>
            <person name="Makepeace B.L."/>
        </authorList>
    </citation>
    <scope>NUCLEOTIDE SEQUENCE [LARGE SCALE GENOMIC DNA]</scope>
    <source>
        <strain evidence="1">UoL-UT</strain>
    </source>
</reference>
<dbReference type="Gene3D" id="2.60.40.10">
    <property type="entry name" value="Immunoglobulins"/>
    <property type="match status" value="1"/>
</dbReference>
<dbReference type="InterPro" id="IPR013783">
    <property type="entry name" value="Ig-like_fold"/>
</dbReference>
<comment type="caution">
    <text evidence="1">The sequence shown here is derived from an EMBL/GenBank/DDBJ whole genome shotgun (WGS) entry which is preliminary data.</text>
</comment>